<evidence type="ECO:0000256" key="10">
    <source>
        <dbReference type="SAM" id="MobiDB-lite"/>
    </source>
</evidence>
<dbReference type="PANTHER" id="PTHR33162:SF1">
    <property type="entry name" value="SEC-INDEPENDENT PROTEIN TRANSLOCASE PROTEIN TATA, CHLOROPLASTIC"/>
    <property type="match status" value="1"/>
</dbReference>
<keyword evidence="12" id="KW-1185">Reference proteome</keyword>
<dbReference type="PRINTS" id="PR01506">
    <property type="entry name" value="TATBPROTEIN"/>
</dbReference>
<keyword evidence="3 9" id="KW-1003">Cell membrane</keyword>
<feature type="compositionally biased region" description="Basic and acidic residues" evidence="10">
    <location>
        <begin position="90"/>
        <end position="110"/>
    </location>
</feature>
<comment type="subunit">
    <text evidence="9">The Tat system comprises two distinct complexes: a TatABC complex, containing multiple copies of TatA, TatB and TatC subunits, and a separate TatA complex, containing only TatA subunits. Substrates initially bind to the TatABC complex, which probably triggers association of the separate TatA complex to form the active translocon.</text>
</comment>
<dbReference type="Pfam" id="PF02416">
    <property type="entry name" value="TatA_B_E"/>
    <property type="match status" value="1"/>
</dbReference>
<comment type="similarity">
    <text evidence="9">Belongs to the TatB family.</text>
</comment>
<dbReference type="HAMAP" id="MF_00237">
    <property type="entry name" value="TatB"/>
    <property type="match status" value="1"/>
</dbReference>
<comment type="subcellular location">
    <subcellularLocation>
        <location evidence="9">Cell membrane</location>
        <topology evidence="9">Single-pass membrane protein</topology>
    </subcellularLocation>
    <subcellularLocation>
        <location evidence="1">Membrane</location>
        <topology evidence="1">Single-pass membrane protein</topology>
    </subcellularLocation>
</comment>
<comment type="caution">
    <text evidence="11">The sequence shown here is derived from an EMBL/GenBank/DDBJ whole genome shotgun (WGS) entry which is preliminary data.</text>
</comment>
<protein>
    <recommendedName>
        <fullName evidence="9">Sec-independent protein translocase protein TatB</fullName>
    </recommendedName>
</protein>
<proteinExistence type="inferred from homology"/>
<evidence type="ECO:0000256" key="5">
    <source>
        <dbReference type="ARBA" id="ARBA00022927"/>
    </source>
</evidence>
<keyword evidence="6 9" id="KW-1133">Transmembrane helix</keyword>
<name>A0ABQ3IX25_9RHOB</name>
<keyword evidence="7 9" id="KW-0811">Translocation</keyword>
<gene>
    <name evidence="9" type="primary">tatB</name>
    <name evidence="11" type="ORF">GCM10016455_09860</name>
</gene>
<evidence type="ECO:0000256" key="3">
    <source>
        <dbReference type="ARBA" id="ARBA00022475"/>
    </source>
</evidence>
<evidence type="ECO:0000256" key="7">
    <source>
        <dbReference type="ARBA" id="ARBA00023010"/>
    </source>
</evidence>
<organism evidence="11 12">
    <name type="scientific">Aliiroseovarius zhejiangensis</name>
    <dbReference type="NCBI Taxonomy" id="1632025"/>
    <lineage>
        <taxon>Bacteria</taxon>
        <taxon>Pseudomonadati</taxon>
        <taxon>Pseudomonadota</taxon>
        <taxon>Alphaproteobacteria</taxon>
        <taxon>Rhodobacterales</taxon>
        <taxon>Paracoccaceae</taxon>
        <taxon>Aliiroseovarius</taxon>
    </lineage>
</organism>
<feature type="compositionally biased region" description="Low complexity" evidence="10">
    <location>
        <begin position="183"/>
        <end position="194"/>
    </location>
</feature>
<keyword evidence="5 9" id="KW-0653">Protein transport</keyword>
<feature type="compositionally biased region" description="Basic residues" evidence="10">
    <location>
        <begin position="208"/>
        <end position="218"/>
    </location>
</feature>
<dbReference type="PANTHER" id="PTHR33162">
    <property type="entry name" value="SEC-INDEPENDENT PROTEIN TRANSLOCASE PROTEIN TATA, CHLOROPLASTIC"/>
    <property type="match status" value="1"/>
</dbReference>
<evidence type="ECO:0000256" key="8">
    <source>
        <dbReference type="ARBA" id="ARBA00023136"/>
    </source>
</evidence>
<evidence type="ECO:0000256" key="9">
    <source>
        <dbReference type="HAMAP-Rule" id="MF_00237"/>
    </source>
</evidence>
<keyword evidence="8 9" id="KW-0472">Membrane</keyword>
<evidence type="ECO:0000313" key="12">
    <source>
        <dbReference type="Proteomes" id="UP000609802"/>
    </source>
</evidence>
<evidence type="ECO:0000256" key="6">
    <source>
        <dbReference type="ARBA" id="ARBA00022989"/>
    </source>
</evidence>
<dbReference type="NCBIfam" id="TIGR01410">
    <property type="entry name" value="tatB"/>
    <property type="match status" value="1"/>
</dbReference>
<keyword evidence="2 9" id="KW-0813">Transport</keyword>
<dbReference type="Gene3D" id="1.20.5.3310">
    <property type="match status" value="1"/>
</dbReference>
<feature type="compositionally biased region" description="Basic and acidic residues" evidence="10">
    <location>
        <begin position="139"/>
        <end position="154"/>
    </location>
</feature>
<dbReference type="Proteomes" id="UP000609802">
    <property type="component" value="Unassembled WGS sequence"/>
</dbReference>
<comment type="function">
    <text evidence="9">Part of the twin-arginine translocation (Tat) system that transports large folded proteins containing a characteristic twin-arginine motif in their signal peptide across membranes. Together with TatC, TatB is part of a receptor directly interacting with Tat signal peptides. TatB may form an oligomeric binding site that transiently accommodates folded Tat precursor proteins before their translocation.</text>
</comment>
<dbReference type="InterPro" id="IPR018448">
    <property type="entry name" value="TatB"/>
</dbReference>
<accession>A0ABQ3IX25</accession>
<evidence type="ECO:0000256" key="1">
    <source>
        <dbReference type="ARBA" id="ARBA00004167"/>
    </source>
</evidence>
<evidence type="ECO:0000256" key="2">
    <source>
        <dbReference type="ARBA" id="ARBA00022448"/>
    </source>
</evidence>
<dbReference type="RefSeq" id="WP_191285386.1">
    <property type="nucleotide sequence ID" value="NZ_BNCH01000002.1"/>
</dbReference>
<sequence length="226" mass="23890">MFDIGFSELLVIGVVALIVVGPKDLPGMFRTLGRFTARARQMGREFSQAMNEAADEAGAKDIADTFKSATSSKAMGLDALNKAADGFEKWDPTKSLRDQKSSDKKQKSDDKDDDGATAADTAGDVAGRKMQDATATSAADRKAADEARKAEMLKVKQPPSKRPNERRIGEDPAPASPAPKPAAKPAAKTPAAKKPAARKPAKTPASKSRAKPKSAPKRKPTDTSDA</sequence>
<evidence type="ECO:0000256" key="4">
    <source>
        <dbReference type="ARBA" id="ARBA00022692"/>
    </source>
</evidence>
<dbReference type="InterPro" id="IPR003369">
    <property type="entry name" value="TatA/B/E"/>
</dbReference>
<evidence type="ECO:0000313" key="11">
    <source>
        <dbReference type="EMBL" id="GHE91914.1"/>
    </source>
</evidence>
<keyword evidence="4 9" id="KW-0812">Transmembrane</keyword>
<feature type="region of interest" description="Disordered" evidence="10">
    <location>
        <begin position="90"/>
        <end position="226"/>
    </location>
</feature>
<dbReference type="EMBL" id="BNCH01000002">
    <property type="protein sequence ID" value="GHE91914.1"/>
    <property type="molecule type" value="Genomic_DNA"/>
</dbReference>
<reference evidence="12" key="1">
    <citation type="journal article" date="2019" name="Int. J. Syst. Evol. Microbiol.">
        <title>The Global Catalogue of Microorganisms (GCM) 10K type strain sequencing project: providing services to taxonomists for standard genome sequencing and annotation.</title>
        <authorList>
            <consortium name="The Broad Institute Genomics Platform"/>
            <consortium name="The Broad Institute Genome Sequencing Center for Infectious Disease"/>
            <person name="Wu L."/>
            <person name="Ma J."/>
        </authorList>
    </citation>
    <scope>NUCLEOTIDE SEQUENCE [LARGE SCALE GENOMIC DNA]</scope>
    <source>
        <strain evidence="12">KCTC 42443</strain>
    </source>
</reference>